<dbReference type="EMBL" id="AZBU02000003">
    <property type="protein sequence ID" value="TKR86962.1"/>
    <property type="molecule type" value="Genomic_DNA"/>
</dbReference>
<sequence>MEHGKIRESAVGVPGSPSRTPVARFGHSLWEVVRGHFKTIRFLERFVPEACFVPFDVASNRFPEFTVSSVNFSNLLSSVFEAVVRTPPDDYQRLLHLAITSPESINLGR</sequence>
<comment type="caution">
    <text evidence="1">The sequence shown here is derived from an EMBL/GenBank/DDBJ whole genome shotgun (WGS) entry which is preliminary data.</text>
</comment>
<reference evidence="1 2" key="1">
    <citation type="journal article" date="2015" name="Genome Biol.">
        <title>Comparative genomics of Steinernema reveals deeply conserved gene regulatory networks.</title>
        <authorList>
            <person name="Dillman A.R."/>
            <person name="Macchietto M."/>
            <person name="Porter C.F."/>
            <person name="Rogers A."/>
            <person name="Williams B."/>
            <person name="Antoshechkin I."/>
            <person name="Lee M.M."/>
            <person name="Goodwin Z."/>
            <person name="Lu X."/>
            <person name="Lewis E.E."/>
            <person name="Goodrich-Blair H."/>
            <person name="Stock S.P."/>
            <person name="Adams B.J."/>
            <person name="Sternberg P.W."/>
            <person name="Mortazavi A."/>
        </authorList>
    </citation>
    <scope>NUCLEOTIDE SEQUENCE [LARGE SCALE GENOMIC DNA]</scope>
    <source>
        <strain evidence="1 2">ALL</strain>
    </source>
</reference>
<reference evidence="1 2" key="2">
    <citation type="journal article" date="2019" name="G3 (Bethesda)">
        <title>Hybrid Assembly of the Genome of the Entomopathogenic Nematode Steinernema carpocapsae Identifies the X-Chromosome.</title>
        <authorList>
            <person name="Serra L."/>
            <person name="Macchietto M."/>
            <person name="Macias-Munoz A."/>
            <person name="McGill C.J."/>
            <person name="Rodriguez I.M."/>
            <person name="Rodriguez B."/>
            <person name="Murad R."/>
            <person name="Mortazavi A."/>
        </authorList>
    </citation>
    <scope>NUCLEOTIDE SEQUENCE [LARGE SCALE GENOMIC DNA]</scope>
    <source>
        <strain evidence="1 2">ALL</strain>
    </source>
</reference>
<dbReference type="Proteomes" id="UP000298663">
    <property type="component" value="Unassembled WGS sequence"/>
</dbReference>
<protein>
    <submittedName>
        <fullName evidence="1">Uncharacterized protein</fullName>
    </submittedName>
</protein>
<dbReference type="AlphaFoldDB" id="A0A4U5NUE6"/>
<accession>A0A4U5NUE6</accession>
<evidence type="ECO:0000313" key="1">
    <source>
        <dbReference type="EMBL" id="TKR86962.1"/>
    </source>
</evidence>
<evidence type="ECO:0000313" key="2">
    <source>
        <dbReference type="Proteomes" id="UP000298663"/>
    </source>
</evidence>
<keyword evidence="2" id="KW-1185">Reference proteome</keyword>
<gene>
    <name evidence="1" type="ORF">L596_011453</name>
</gene>
<proteinExistence type="predicted"/>
<name>A0A4U5NUE6_STECR</name>
<organism evidence="1 2">
    <name type="scientific">Steinernema carpocapsae</name>
    <name type="common">Entomopathogenic nematode</name>
    <dbReference type="NCBI Taxonomy" id="34508"/>
    <lineage>
        <taxon>Eukaryota</taxon>
        <taxon>Metazoa</taxon>
        <taxon>Ecdysozoa</taxon>
        <taxon>Nematoda</taxon>
        <taxon>Chromadorea</taxon>
        <taxon>Rhabditida</taxon>
        <taxon>Tylenchina</taxon>
        <taxon>Panagrolaimomorpha</taxon>
        <taxon>Strongyloidoidea</taxon>
        <taxon>Steinernematidae</taxon>
        <taxon>Steinernema</taxon>
    </lineage>
</organism>